<dbReference type="GO" id="GO:0016491">
    <property type="term" value="F:oxidoreductase activity"/>
    <property type="evidence" value="ECO:0007669"/>
    <property type="project" value="UniProtKB-KW"/>
</dbReference>
<evidence type="ECO:0000256" key="1">
    <source>
        <dbReference type="ARBA" id="ARBA00006484"/>
    </source>
</evidence>
<evidence type="ECO:0000313" key="4">
    <source>
        <dbReference type="Proteomes" id="UP000799438"/>
    </source>
</evidence>
<evidence type="ECO:0000313" key="3">
    <source>
        <dbReference type="EMBL" id="KAF2143235.1"/>
    </source>
</evidence>
<dbReference type="EMBL" id="ML995482">
    <property type="protein sequence ID" value="KAF2143235.1"/>
    <property type="molecule type" value="Genomic_DNA"/>
</dbReference>
<dbReference type="Proteomes" id="UP000799438">
    <property type="component" value="Unassembled WGS sequence"/>
</dbReference>
<organism evidence="3 4">
    <name type="scientific">Aplosporella prunicola CBS 121167</name>
    <dbReference type="NCBI Taxonomy" id="1176127"/>
    <lineage>
        <taxon>Eukaryota</taxon>
        <taxon>Fungi</taxon>
        <taxon>Dikarya</taxon>
        <taxon>Ascomycota</taxon>
        <taxon>Pezizomycotina</taxon>
        <taxon>Dothideomycetes</taxon>
        <taxon>Dothideomycetes incertae sedis</taxon>
        <taxon>Botryosphaeriales</taxon>
        <taxon>Aplosporellaceae</taxon>
        <taxon>Aplosporella</taxon>
    </lineage>
</organism>
<keyword evidence="2" id="KW-0560">Oxidoreductase</keyword>
<dbReference type="InterPro" id="IPR002347">
    <property type="entry name" value="SDR_fam"/>
</dbReference>
<proteinExistence type="inferred from homology"/>
<dbReference type="InterPro" id="IPR036291">
    <property type="entry name" value="NAD(P)-bd_dom_sf"/>
</dbReference>
<dbReference type="Pfam" id="PF00106">
    <property type="entry name" value="adh_short"/>
    <property type="match status" value="1"/>
</dbReference>
<accession>A0A6A6BIV5</accession>
<keyword evidence="4" id="KW-1185">Reference proteome</keyword>
<dbReference type="Gene3D" id="3.40.50.720">
    <property type="entry name" value="NAD(P)-binding Rossmann-like Domain"/>
    <property type="match status" value="1"/>
</dbReference>
<dbReference type="OrthoDB" id="191139at2759"/>
<dbReference type="SUPFAM" id="SSF51735">
    <property type="entry name" value="NAD(P)-binding Rossmann-fold domains"/>
    <property type="match status" value="1"/>
</dbReference>
<dbReference type="PANTHER" id="PTHR24320:SF272">
    <property type="entry name" value="NAD(P)-BINDING ROSSMANN-FOLD SUPERFAMILY PROTEIN"/>
    <property type="match status" value="1"/>
</dbReference>
<protein>
    <submittedName>
        <fullName evidence="3">Uncharacterized protein</fullName>
    </submittedName>
</protein>
<dbReference type="PANTHER" id="PTHR24320">
    <property type="entry name" value="RETINOL DEHYDROGENASE"/>
    <property type="match status" value="1"/>
</dbReference>
<name>A0A6A6BIV5_9PEZI</name>
<sequence length="347" mass="36291">MSAPVVNTPLNPYAVLHATLDGPGDMRPSAMHVIRDGKLINAWPERNILVTGASAGLGLETARALHATGATLYLGVRDATKGEAAKTDILSHSPGRGEIRLLELDLASLASVRAAAASLLERSGGRLDILVNNAGIMATPEAHTADGFELQLGTNYLGPFLLTALLVPALQAAATPARASRVVNLSSRSHLTHSCGQIDLSDLGWQQRGYDAWAAYGASMTASILHANELDRRLGTDAAHPVHGLSVNPGAVMTGLFRHLPPDQVAAYEAFRQVFKSPEQGAATAVWAACAAALEGCGQLYCEDCGVGSCAPADGSGRKDRDYAPWAMGDTETEARLWAVSEGLVGL</sequence>
<evidence type="ECO:0000256" key="2">
    <source>
        <dbReference type="ARBA" id="ARBA00023002"/>
    </source>
</evidence>
<reference evidence="3" key="1">
    <citation type="journal article" date="2020" name="Stud. Mycol.">
        <title>101 Dothideomycetes genomes: a test case for predicting lifestyles and emergence of pathogens.</title>
        <authorList>
            <person name="Haridas S."/>
            <person name="Albert R."/>
            <person name="Binder M."/>
            <person name="Bloem J."/>
            <person name="Labutti K."/>
            <person name="Salamov A."/>
            <person name="Andreopoulos B."/>
            <person name="Baker S."/>
            <person name="Barry K."/>
            <person name="Bills G."/>
            <person name="Bluhm B."/>
            <person name="Cannon C."/>
            <person name="Castanera R."/>
            <person name="Culley D."/>
            <person name="Daum C."/>
            <person name="Ezra D."/>
            <person name="Gonzalez J."/>
            <person name="Henrissat B."/>
            <person name="Kuo A."/>
            <person name="Liang C."/>
            <person name="Lipzen A."/>
            <person name="Lutzoni F."/>
            <person name="Magnuson J."/>
            <person name="Mondo S."/>
            <person name="Nolan M."/>
            <person name="Ohm R."/>
            <person name="Pangilinan J."/>
            <person name="Park H.-J."/>
            <person name="Ramirez L."/>
            <person name="Alfaro M."/>
            <person name="Sun H."/>
            <person name="Tritt A."/>
            <person name="Yoshinaga Y."/>
            <person name="Zwiers L.-H."/>
            <person name="Turgeon B."/>
            <person name="Goodwin S."/>
            <person name="Spatafora J."/>
            <person name="Crous P."/>
            <person name="Grigoriev I."/>
        </authorList>
    </citation>
    <scope>NUCLEOTIDE SEQUENCE</scope>
    <source>
        <strain evidence="3">CBS 121167</strain>
    </source>
</reference>
<dbReference type="GeneID" id="54297718"/>
<dbReference type="RefSeq" id="XP_033398947.1">
    <property type="nucleotide sequence ID" value="XM_033540222.1"/>
</dbReference>
<comment type="similarity">
    <text evidence="1">Belongs to the short-chain dehydrogenases/reductases (SDR) family.</text>
</comment>
<dbReference type="AlphaFoldDB" id="A0A6A6BIV5"/>
<gene>
    <name evidence="3" type="ORF">K452DRAFT_286058</name>
</gene>
<dbReference type="PRINTS" id="PR00081">
    <property type="entry name" value="GDHRDH"/>
</dbReference>